<sequence length="297" mass="35910">MKNYGKTFRKIRKSRGIKLKDIAKMGISVSQLSRFENGETNLTISKFILILNEIMMPLDEFMNEAHDFRNNRLNERFEHMIYFTIENDILRMKQLLFDEMKKNTQRSHFYYLNLILIKIRLQVMTGELYYTKDDLEVLIDYLFTTEYWGYYELYLFTNTLDVINHETMMLLSREIVSQTKALNKLQLYRRMLSAMLLNGYMTCIQRQKMKDAIFFEKCIERCLFTETEIYEKLVFQYAKHFLIYSKSSSEDAINKMKKIIEVMRLVESHHIASYYENHLNRAYMGQFVKNIKLYITM</sequence>
<dbReference type="InterPro" id="IPR001387">
    <property type="entry name" value="Cro/C1-type_HTH"/>
</dbReference>
<dbReference type="GO" id="GO:0003677">
    <property type="term" value="F:DNA binding"/>
    <property type="evidence" value="ECO:0007669"/>
    <property type="project" value="InterPro"/>
</dbReference>
<dbReference type="EMBL" id="QQPC01000005">
    <property type="protein sequence ID" value="REA84044.1"/>
    <property type="molecule type" value="Genomic_DNA"/>
</dbReference>
<dbReference type="SMART" id="SM00530">
    <property type="entry name" value="HTH_XRE"/>
    <property type="match status" value="1"/>
</dbReference>
<dbReference type="InterPro" id="IPR010057">
    <property type="entry name" value="Transcription_activator_Rgg_C"/>
</dbReference>
<dbReference type="OrthoDB" id="34624at2"/>
<evidence type="ECO:0000313" key="3">
    <source>
        <dbReference type="Proteomes" id="UP000256409"/>
    </source>
</evidence>
<proteinExistence type="predicted"/>
<dbReference type="PANTHER" id="PTHR37038">
    <property type="entry name" value="TRANSCRIPTIONAL REGULATOR-RELATED"/>
    <property type="match status" value="1"/>
</dbReference>
<reference evidence="3" key="1">
    <citation type="journal article" date="2018" name="Vet. Microbiol.">
        <title>Molecular epidemiology of methicillin-resistant staphylococci amongst veterinary personnel, personnel-owned pets, patients and the hospital environment of two companion animal veterinary hospitals.</title>
        <authorList>
            <person name="Worthing K.A."/>
            <person name="Brown J."/>
            <person name="Gerber L."/>
            <person name="Abraham S."/>
            <person name="Trott D."/>
            <person name="Norris J.M."/>
        </authorList>
    </citation>
    <scope>NUCLEOTIDE SEQUENCE [LARGE SCALE GENOMIC DNA]</scope>
    <source>
        <strain evidence="3">ST496-2</strain>
    </source>
</reference>
<dbReference type="SUPFAM" id="SSF47413">
    <property type="entry name" value="lambda repressor-like DNA-binding domains"/>
    <property type="match status" value="1"/>
</dbReference>
<dbReference type="RefSeq" id="WP_115834430.1">
    <property type="nucleotide sequence ID" value="NZ_QQPC01000005.1"/>
</dbReference>
<evidence type="ECO:0000313" key="2">
    <source>
        <dbReference type="EMBL" id="REA84044.1"/>
    </source>
</evidence>
<gene>
    <name evidence="2" type="ORF">DV961_00620</name>
</gene>
<dbReference type="Pfam" id="PF21259">
    <property type="entry name" value="Rgg_C"/>
    <property type="match status" value="1"/>
</dbReference>
<dbReference type="Gene3D" id="1.10.260.40">
    <property type="entry name" value="lambda repressor-like DNA-binding domains"/>
    <property type="match status" value="1"/>
</dbReference>
<dbReference type="Pfam" id="PF01381">
    <property type="entry name" value="HTH_3"/>
    <property type="match status" value="1"/>
</dbReference>
<dbReference type="CDD" id="cd00093">
    <property type="entry name" value="HTH_XRE"/>
    <property type="match status" value="1"/>
</dbReference>
<dbReference type="InterPro" id="IPR053163">
    <property type="entry name" value="HTH-type_regulator_Rgg"/>
</dbReference>
<name>A0A3D8YR92_STAPS</name>
<protein>
    <submittedName>
        <fullName evidence="2">Rgg/GadR/MutR family transcriptional regulator</fullName>
    </submittedName>
</protein>
<organism evidence="2 3">
    <name type="scientific">Staphylococcus pseudintermedius</name>
    <dbReference type="NCBI Taxonomy" id="283734"/>
    <lineage>
        <taxon>Bacteria</taxon>
        <taxon>Bacillati</taxon>
        <taxon>Bacillota</taxon>
        <taxon>Bacilli</taxon>
        <taxon>Bacillales</taxon>
        <taxon>Staphylococcaceae</taxon>
        <taxon>Staphylococcus</taxon>
        <taxon>Staphylococcus intermedius group</taxon>
    </lineage>
</organism>
<dbReference type="InterPro" id="IPR010982">
    <property type="entry name" value="Lambda_DNA-bd_dom_sf"/>
</dbReference>
<dbReference type="PANTHER" id="PTHR37038:SF12">
    <property type="entry name" value="TRANSCRIPTIONAL REGULATOR"/>
    <property type="match status" value="1"/>
</dbReference>
<dbReference type="Proteomes" id="UP000256409">
    <property type="component" value="Unassembled WGS sequence"/>
</dbReference>
<accession>A0A3D8YR92</accession>
<dbReference type="PROSITE" id="PS50943">
    <property type="entry name" value="HTH_CROC1"/>
    <property type="match status" value="1"/>
</dbReference>
<comment type="caution">
    <text evidence="2">The sequence shown here is derived from an EMBL/GenBank/DDBJ whole genome shotgun (WGS) entry which is preliminary data.</text>
</comment>
<feature type="domain" description="HTH cro/C1-type" evidence="1">
    <location>
        <begin position="8"/>
        <end position="61"/>
    </location>
</feature>
<dbReference type="AlphaFoldDB" id="A0A3D8YR92"/>
<evidence type="ECO:0000259" key="1">
    <source>
        <dbReference type="PROSITE" id="PS50943"/>
    </source>
</evidence>
<dbReference type="NCBIfam" id="TIGR01716">
    <property type="entry name" value="RGG_Cterm"/>
    <property type="match status" value="1"/>
</dbReference>